<dbReference type="PRINTS" id="PR00385">
    <property type="entry name" value="P450"/>
</dbReference>
<keyword evidence="8" id="KW-1185">Reference proteome</keyword>
<reference evidence="7" key="1">
    <citation type="submission" date="2020-11" db="EMBL/GenBank/DDBJ databases">
        <authorList>
            <person name="Tran Van P."/>
        </authorList>
    </citation>
    <scope>NUCLEOTIDE SEQUENCE</scope>
</reference>
<keyword evidence="5 6" id="KW-0349">Heme</keyword>
<evidence type="ECO:0000256" key="3">
    <source>
        <dbReference type="ARBA" id="ARBA00023004"/>
    </source>
</evidence>
<dbReference type="EMBL" id="CAJPVJ010029907">
    <property type="protein sequence ID" value="CAG2180045.1"/>
    <property type="molecule type" value="Genomic_DNA"/>
</dbReference>
<proteinExistence type="inferred from homology"/>
<comment type="cofactor">
    <cofactor evidence="5">
        <name>heme</name>
        <dbReference type="ChEBI" id="CHEBI:30413"/>
    </cofactor>
</comment>
<evidence type="ECO:0000256" key="1">
    <source>
        <dbReference type="ARBA" id="ARBA00010617"/>
    </source>
</evidence>
<dbReference type="Gene3D" id="1.10.630.10">
    <property type="entry name" value="Cytochrome P450"/>
    <property type="match status" value="1"/>
</dbReference>
<dbReference type="Pfam" id="PF00067">
    <property type="entry name" value="p450"/>
    <property type="match status" value="1"/>
</dbReference>
<evidence type="ECO:0000256" key="6">
    <source>
        <dbReference type="RuleBase" id="RU000461"/>
    </source>
</evidence>
<dbReference type="PROSITE" id="PS00086">
    <property type="entry name" value="CYTOCHROME_P450"/>
    <property type="match status" value="1"/>
</dbReference>
<accession>A0A7R9MN42</accession>
<dbReference type="SUPFAM" id="SSF48264">
    <property type="entry name" value="Cytochrome P450"/>
    <property type="match status" value="1"/>
</dbReference>
<evidence type="ECO:0000256" key="2">
    <source>
        <dbReference type="ARBA" id="ARBA00022723"/>
    </source>
</evidence>
<dbReference type="GO" id="GO:0006082">
    <property type="term" value="P:organic acid metabolic process"/>
    <property type="evidence" value="ECO:0007669"/>
    <property type="project" value="TreeGrafter"/>
</dbReference>
<dbReference type="GO" id="GO:0006805">
    <property type="term" value="P:xenobiotic metabolic process"/>
    <property type="evidence" value="ECO:0007669"/>
    <property type="project" value="TreeGrafter"/>
</dbReference>
<dbReference type="InterPro" id="IPR002401">
    <property type="entry name" value="Cyt_P450_E_grp-I"/>
</dbReference>
<protein>
    <recommendedName>
        <fullName evidence="9">Cytochrome P450</fullName>
    </recommendedName>
</protein>
<dbReference type="PANTHER" id="PTHR24300">
    <property type="entry name" value="CYTOCHROME P450 508A4-RELATED"/>
    <property type="match status" value="1"/>
</dbReference>
<comment type="similarity">
    <text evidence="1 6">Belongs to the cytochrome P450 family.</text>
</comment>
<evidence type="ECO:0000313" key="7">
    <source>
        <dbReference type="EMBL" id="CAD7662908.1"/>
    </source>
</evidence>
<dbReference type="InterPro" id="IPR017972">
    <property type="entry name" value="Cyt_P450_CS"/>
</dbReference>
<name>A0A7R9MN42_9ACAR</name>
<dbReference type="Proteomes" id="UP000728032">
    <property type="component" value="Unassembled WGS sequence"/>
</dbReference>
<dbReference type="GO" id="GO:0020037">
    <property type="term" value="F:heme binding"/>
    <property type="evidence" value="ECO:0007669"/>
    <property type="project" value="InterPro"/>
</dbReference>
<organism evidence="7">
    <name type="scientific">Oppiella nova</name>
    <dbReference type="NCBI Taxonomy" id="334625"/>
    <lineage>
        <taxon>Eukaryota</taxon>
        <taxon>Metazoa</taxon>
        <taxon>Ecdysozoa</taxon>
        <taxon>Arthropoda</taxon>
        <taxon>Chelicerata</taxon>
        <taxon>Arachnida</taxon>
        <taxon>Acari</taxon>
        <taxon>Acariformes</taxon>
        <taxon>Sarcoptiformes</taxon>
        <taxon>Oribatida</taxon>
        <taxon>Brachypylina</taxon>
        <taxon>Oppioidea</taxon>
        <taxon>Oppiidae</taxon>
        <taxon>Oppiella</taxon>
    </lineage>
</organism>
<keyword evidence="4 6" id="KW-0503">Monooxygenase</keyword>
<dbReference type="InterPro" id="IPR036396">
    <property type="entry name" value="Cyt_P450_sf"/>
</dbReference>
<gene>
    <name evidence="7" type="ORF">ONB1V03_LOCUS19468</name>
</gene>
<evidence type="ECO:0000256" key="5">
    <source>
        <dbReference type="PIRSR" id="PIRSR602401-1"/>
    </source>
</evidence>
<dbReference type="PANTHER" id="PTHR24300:SF397">
    <property type="entry name" value="CYTOCHROME P450 2U1"/>
    <property type="match status" value="1"/>
</dbReference>
<keyword evidence="3 5" id="KW-0408">Iron</keyword>
<dbReference type="AlphaFoldDB" id="A0A7R9MN42"/>
<dbReference type="EMBL" id="OC944732">
    <property type="protein sequence ID" value="CAD7662908.1"/>
    <property type="molecule type" value="Genomic_DNA"/>
</dbReference>
<dbReference type="PRINTS" id="PR00463">
    <property type="entry name" value="EP450I"/>
</dbReference>
<feature type="binding site" description="axial binding residue" evidence="5">
    <location>
        <position position="100"/>
    </location>
    <ligand>
        <name>heme</name>
        <dbReference type="ChEBI" id="CHEBI:30413"/>
    </ligand>
    <ligandPart>
        <name>Fe</name>
        <dbReference type="ChEBI" id="CHEBI:18248"/>
    </ligandPart>
</feature>
<keyword evidence="6" id="KW-0560">Oxidoreductase</keyword>
<dbReference type="GO" id="GO:0005737">
    <property type="term" value="C:cytoplasm"/>
    <property type="evidence" value="ECO:0007669"/>
    <property type="project" value="TreeGrafter"/>
</dbReference>
<dbReference type="InterPro" id="IPR050182">
    <property type="entry name" value="Cytochrome_P450_fam2"/>
</dbReference>
<evidence type="ECO:0000256" key="4">
    <source>
        <dbReference type="ARBA" id="ARBA00023033"/>
    </source>
</evidence>
<dbReference type="InterPro" id="IPR001128">
    <property type="entry name" value="Cyt_P450"/>
</dbReference>
<dbReference type="GO" id="GO:0016712">
    <property type="term" value="F:oxidoreductase activity, acting on paired donors, with incorporation or reduction of molecular oxygen, reduced flavin or flavoprotein as one donor, and incorporation of one atom of oxygen"/>
    <property type="evidence" value="ECO:0007669"/>
    <property type="project" value="TreeGrafter"/>
</dbReference>
<keyword evidence="2 5" id="KW-0479">Metal-binding</keyword>
<dbReference type="GO" id="GO:0008395">
    <property type="term" value="F:steroid hydroxylase activity"/>
    <property type="evidence" value="ECO:0007669"/>
    <property type="project" value="TreeGrafter"/>
</dbReference>
<dbReference type="GO" id="GO:0005506">
    <property type="term" value="F:iron ion binding"/>
    <property type="evidence" value="ECO:0007669"/>
    <property type="project" value="InterPro"/>
</dbReference>
<evidence type="ECO:0000313" key="8">
    <source>
        <dbReference type="Proteomes" id="UP000728032"/>
    </source>
</evidence>
<dbReference type="OrthoDB" id="6434503at2759"/>
<sequence>MVDDKPRLNYVMAFLSEILRFRNALPIGVFHKTMVDCKLGKHNIPENTRVVLHQYCILMDQAHWDKPDKFIPERWFDNEGQFLSNKPAAYIPFSYGRRICPGEMLAINDLFLALR</sequence>
<evidence type="ECO:0008006" key="9">
    <source>
        <dbReference type="Google" id="ProtNLM"/>
    </source>
</evidence>